<protein>
    <recommendedName>
        <fullName evidence="4">DUF4306 domain-containing protein</fullName>
    </recommendedName>
</protein>
<dbReference type="EMBL" id="RIAS01000001">
    <property type="protein sequence ID" value="KAA8782961.1"/>
    <property type="molecule type" value="Genomic_DNA"/>
</dbReference>
<reference evidence="2 3" key="1">
    <citation type="journal article" date="2019" name="J. Ind. Microbiol. Biotechnol.">
        <title>Paenibacillus amylolyticus 27C64 has a diverse set of carbohydrate-active enzymes and complete pectin deconstruction system.</title>
        <authorList>
            <person name="Keggi C."/>
            <person name="Doran-Peterson J."/>
        </authorList>
    </citation>
    <scope>NUCLEOTIDE SEQUENCE [LARGE SCALE GENOMIC DNA]</scope>
    <source>
        <strain evidence="2 3">27C64</strain>
    </source>
</reference>
<accession>A0A5M9WN28</accession>
<gene>
    <name evidence="2" type="ORF">EC604_03760</name>
</gene>
<evidence type="ECO:0000313" key="2">
    <source>
        <dbReference type="EMBL" id="KAA8782961.1"/>
    </source>
</evidence>
<dbReference type="OrthoDB" id="2639251at2"/>
<comment type="caution">
    <text evidence="2">The sequence shown here is derived from an EMBL/GenBank/DDBJ whole genome shotgun (WGS) entry which is preliminary data.</text>
</comment>
<evidence type="ECO:0008006" key="4">
    <source>
        <dbReference type="Google" id="ProtNLM"/>
    </source>
</evidence>
<organism evidence="2 3">
    <name type="scientific">Paenibacillus amylolyticus</name>
    <dbReference type="NCBI Taxonomy" id="1451"/>
    <lineage>
        <taxon>Bacteria</taxon>
        <taxon>Bacillati</taxon>
        <taxon>Bacillota</taxon>
        <taxon>Bacilli</taxon>
        <taxon>Bacillales</taxon>
        <taxon>Paenibacillaceae</taxon>
        <taxon>Paenibacillus</taxon>
    </lineage>
</organism>
<evidence type="ECO:0000256" key="1">
    <source>
        <dbReference type="SAM" id="Phobius"/>
    </source>
</evidence>
<keyword evidence="1" id="KW-0812">Transmembrane</keyword>
<dbReference type="Proteomes" id="UP000323664">
    <property type="component" value="Unassembled WGS sequence"/>
</dbReference>
<feature type="transmembrane region" description="Helical" evidence="1">
    <location>
        <begin position="7"/>
        <end position="26"/>
    </location>
</feature>
<keyword evidence="1" id="KW-1133">Transmembrane helix</keyword>
<feature type="transmembrane region" description="Helical" evidence="1">
    <location>
        <begin position="66"/>
        <end position="86"/>
    </location>
</feature>
<evidence type="ECO:0000313" key="3">
    <source>
        <dbReference type="Proteomes" id="UP000323664"/>
    </source>
</evidence>
<dbReference type="RefSeq" id="WP_123062801.1">
    <property type="nucleotide sequence ID" value="NZ_RIAS01000001.1"/>
</dbReference>
<proteinExistence type="predicted"/>
<sequence>MKIHQKILNWSAWLAVLAVFFLPGTLNNDNKILRTEYGFPLRFLTDYHVSDSNGSIWFISDMHINVLIYFVNVLFIYAGMHVIVYIKKRLTKKSVE</sequence>
<keyword evidence="1" id="KW-0472">Membrane</keyword>
<dbReference type="AlphaFoldDB" id="A0A5M9WN28"/>
<name>A0A5M9WN28_PAEAM</name>